<dbReference type="EMBL" id="MAAX01000028">
    <property type="protein sequence ID" value="OUS20129.1"/>
    <property type="molecule type" value="Genomic_DNA"/>
</dbReference>
<evidence type="ECO:0000259" key="1">
    <source>
        <dbReference type="Pfam" id="PF13648"/>
    </source>
</evidence>
<sequence>MKKIIYLILVSVVISCTSNEDKIKAVEGYWNIEQVLMPDGNEREFPFSNHMDHFEIEGYKGVKNRVSPTYDGGFISYGNPIYFEWKEKDGDIWLTFQEGEGSYKQTVEKATKETLVLLHENGTRYTYKSYIPNEEQ</sequence>
<dbReference type="InterPro" id="IPR024311">
    <property type="entry name" value="Lipocalin-like"/>
</dbReference>
<dbReference type="AlphaFoldDB" id="A0A1Z8BC25"/>
<comment type="caution">
    <text evidence="2">The sequence shown here is derived from an EMBL/GenBank/DDBJ whole genome shotgun (WGS) entry which is preliminary data.</text>
</comment>
<organism evidence="2 3">
    <name type="scientific">Nonlabens dokdonensis</name>
    <dbReference type="NCBI Taxonomy" id="328515"/>
    <lineage>
        <taxon>Bacteria</taxon>
        <taxon>Pseudomonadati</taxon>
        <taxon>Bacteroidota</taxon>
        <taxon>Flavobacteriia</taxon>
        <taxon>Flavobacteriales</taxon>
        <taxon>Flavobacteriaceae</taxon>
        <taxon>Nonlabens</taxon>
    </lineage>
</organism>
<reference evidence="3" key="1">
    <citation type="journal article" date="2017" name="Proc. Natl. Acad. Sci. U.S.A.">
        <title>Simulation of Deepwater Horizon oil plume reveals substrate specialization within a complex community of hydrocarbon-degraders.</title>
        <authorList>
            <person name="Hu P."/>
            <person name="Dubinsky E.A."/>
            <person name="Probst A.J."/>
            <person name="Wang J."/>
            <person name="Sieber C.M.K."/>
            <person name="Tom L.M."/>
            <person name="Gardinali P."/>
            <person name="Banfield J.F."/>
            <person name="Atlas R.M."/>
            <person name="Andersen G.L."/>
        </authorList>
    </citation>
    <scope>NUCLEOTIDE SEQUENCE [LARGE SCALE GENOMIC DNA]</scope>
</reference>
<dbReference type="Proteomes" id="UP000196102">
    <property type="component" value="Unassembled WGS sequence"/>
</dbReference>
<evidence type="ECO:0000313" key="3">
    <source>
        <dbReference type="Proteomes" id="UP000196102"/>
    </source>
</evidence>
<feature type="domain" description="Lipocalin-like" evidence="1">
    <location>
        <begin position="27"/>
        <end position="117"/>
    </location>
</feature>
<protein>
    <recommendedName>
        <fullName evidence="1">Lipocalin-like domain-containing protein</fullName>
    </recommendedName>
</protein>
<dbReference type="Pfam" id="PF13648">
    <property type="entry name" value="Lipocalin_4"/>
    <property type="match status" value="1"/>
</dbReference>
<evidence type="ECO:0000313" key="2">
    <source>
        <dbReference type="EMBL" id="OUS20129.1"/>
    </source>
</evidence>
<proteinExistence type="predicted"/>
<accession>A0A1Z8BC25</accession>
<name>A0A1Z8BC25_9FLAO</name>
<gene>
    <name evidence="2" type="ORF">A9Q93_01630</name>
</gene>
<dbReference type="PROSITE" id="PS51257">
    <property type="entry name" value="PROKAR_LIPOPROTEIN"/>
    <property type="match status" value="1"/>
</dbReference>
<dbReference type="RefSeq" id="WP_303685637.1">
    <property type="nucleotide sequence ID" value="NZ_CAJXYO010000003.1"/>
</dbReference>